<gene>
    <name evidence="6" type="ORF">BSOLF_2087</name>
</gene>
<comment type="caution">
    <text evidence="6">The sequence shown here is derived from an EMBL/GenBank/DDBJ whole genome shotgun (WGS) entry which is preliminary data.</text>
</comment>
<dbReference type="InterPro" id="IPR003439">
    <property type="entry name" value="ABC_transporter-like_ATP-bd"/>
</dbReference>
<dbReference type="InterPro" id="IPR027417">
    <property type="entry name" value="P-loop_NTPase"/>
</dbReference>
<dbReference type="Gene3D" id="3.40.50.300">
    <property type="entry name" value="P-loop containing nucleotide triphosphate hydrolases"/>
    <property type="match status" value="1"/>
</dbReference>
<evidence type="ECO:0000313" key="6">
    <source>
        <dbReference type="EMBL" id="PTQ55459.1"/>
    </source>
</evidence>
<sequence>MGAVLSAQDLTKRVKARSLVEGVSLTVREGEIVGLLGPNGAGKTTTMRMLLGLMYPSRGQVEIAGESLYRKGLLGIRVYPKALKGVGALIETPAVYPFLSGLDNLRHFARMRGVKRDEDLLALAREVALEERIADPVRTYSLGMRQRLALAIALLGGPKLLILDEPMNGLDPQGMRELKDTIRHLAKERGLGILFSSHLLADVEALSDRVAFMLGGCLRREVSMAELKDMQNIHYVLSVSDMERASSLLQTFLEHGRIERLWIEAQFLHLYIKAERETVAADVVQTLVEAGVQLYEMRREWLRLEDLFQRWTEEGTA</sequence>
<organism evidence="6 7">
    <name type="scientific">Candidatus Carbonibacillus altaicus</name>
    <dbReference type="NCBI Taxonomy" id="2163959"/>
    <lineage>
        <taxon>Bacteria</taxon>
        <taxon>Bacillati</taxon>
        <taxon>Bacillota</taxon>
        <taxon>Bacilli</taxon>
        <taxon>Bacillales</taxon>
        <taxon>Candidatus Carbonibacillus</taxon>
    </lineage>
</organism>
<dbReference type="GO" id="GO:0005524">
    <property type="term" value="F:ATP binding"/>
    <property type="evidence" value="ECO:0007669"/>
    <property type="project" value="UniProtKB-KW"/>
</dbReference>
<evidence type="ECO:0000256" key="1">
    <source>
        <dbReference type="ARBA" id="ARBA00005417"/>
    </source>
</evidence>
<comment type="similarity">
    <text evidence="1">Belongs to the ABC transporter superfamily.</text>
</comment>
<evidence type="ECO:0000256" key="2">
    <source>
        <dbReference type="ARBA" id="ARBA00022448"/>
    </source>
</evidence>
<evidence type="ECO:0000256" key="3">
    <source>
        <dbReference type="ARBA" id="ARBA00022741"/>
    </source>
</evidence>
<protein>
    <submittedName>
        <fullName evidence="6">ABC transporter ATP-binding protein</fullName>
    </submittedName>
</protein>
<dbReference type="EMBL" id="PEBX01000112">
    <property type="protein sequence ID" value="PTQ55459.1"/>
    <property type="molecule type" value="Genomic_DNA"/>
</dbReference>
<dbReference type="PANTHER" id="PTHR43335">
    <property type="entry name" value="ABC TRANSPORTER, ATP-BINDING PROTEIN"/>
    <property type="match status" value="1"/>
</dbReference>
<dbReference type="InterPro" id="IPR017871">
    <property type="entry name" value="ABC_transporter-like_CS"/>
</dbReference>
<accession>A0A2R6XYF9</accession>
<proteinExistence type="inferred from homology"/>
<dbReference type="GO" id="GO:0016887">
    <property type="term" value="F:ATP hydrolysis activity"/>
    <property type="evidence" value="ECO:0007669"/>
    <property type="project" value="InterPro"/>
</dbReference>
<keyword evidence="2" id="KW-0813">Transport</keyword>
<dbReference type="Pfam" id="PF00005">
    <property type="entry name" value="ABC_tran"/>
    <property type="match status" value="1"/>
</dbReference>
<keyword evidence="4 6" id="KW-0067">ATP-binding</keyword>
<evidence type="ECO:0000313" key="7">
    <source>
        <dbReference type="Proteomes" id="UP000244338"/>
    </source>
</evidence>
<dbReference type="PANTHER" id="PTHR43335:SF4">
    <property type="entry name" value="ABC TRANSPORTER, ATP-BINDING PROTEIN"/>
    <property type="match status" value="1"/>
</dbReference>
<dbReference type="PROSITE" id="PS00211">
    <property type="entry name" value="ABC_TRANSPORTER_1"/>
    <property type="match status" value="1"/>
</dbReference>
<feature type="domain" description="ABC transporter" evidence="5">
    <location>
        <begin position="5"/>
        <end position="240"/>
    </location>
</feature>
<evidence type="ECO:0000256" key="4">
    <source>
        <dbReference type="ARBA" id="ARBA00022840"/>
    </source>
</evidence>
<dbReference type="Proteomes" id="UP000244338">
    <property type="component" value="Unassembled WGS sequence"/>
</dbReference>
<reference evidence="7" key="1">
    <citation type="journal article" date="2018" name="Sci. Rep.">
        <title>Lignite coal burning seam in the remote Altai Mountains harbors a hydrogen-driven thermophilic microbial community.</title>
        <authorList>
            <person name="Kadnikov V.V."/>
            <person name="Mardanov A.V."/>
            <person name="Ivasenko D.A."/>
            <person name="Antsiferov D.V."/>
            <person name="Beletsky A.V."/>
            <person name="Karnachuk O.V."/>
            <person name="Ravin N.V."/>
        </authorList>
    </citation>
    <scope>NUCLEOTIDE SEQUENCE [LARGE SCALE GENOMIC DNA]</scope>
</reference>
<keyword evidence="3" id="KW-0547">Nucleotide-binding</keyword>
<dbReference type="AlphaFoldDB" id="A0A2R6XYF9"/>
<dbReference type="SMART" id="SM00382">
    <property type="entry name" value="AAA"/>
    <property type="match status" value="1"/>
</dbReference>
<dbReference type="SUPFAM" id="SSF52540">
    <property type="entry name" value="P-loop containing nucleoside triphosphate hydrolases"/>
    <property type="match status" value="1"/>
</dbReference>
<dbReference type="InterPro" id="IPR003593">
    <property type="entry name" value="AAA+_ATPase"/>
</dbReference>
<name>A0A2R6XYF9_9BACL</name>
<dbReference type="PROSITE" id="PS50893">
    <property type="entry name" value="ABC_TRANSPORTER_2"/>
    <property type="match status" value="1"/>
</dbReference>
<evidence type="ECO:0000259" key="5">
    <source>
        <dbReference type="PROSITE" id="PS50893"/>
    </source>
</evidence>